<gene>
    <name evidence="13" type="ORF">SAMN06295912_12025</name>
</gene>
<dbReference type="GO" id="GO:1904659">
    <property type="term" value="P:D-glucose transmembrane transport"/>
    <property type="evidence" value="ECO:0007669"/>
    <property type="project" value="InterPro"/>
</dbReference>
<dbReference type="InterPro" id="IPR005964">
    <property type="entry name" value="Glc/Gal_transptr_bac"/>
</dbReference>
<reference evidence="14" key="1">
    <citation type="submission" date="2017-06" db="EMBL/GenBank/DDBJ databases">
        <authorList>
            <person name="Varghese N."/>
            <person name="Submissions S."/>
        </authorList>
    </citation>
    <scope>NUCLEOTIDE SEQUENCE [LARGE SCALE GENOMIC DNA]</scope>
    <source>
        <strain evidence="14">LNB2</strain>
    </source>
</reference>
<dbReference type="InterPro" id="IPR020846">
    <property type="entry name" value="MFS_dom"/>
</dbReference>
<evidence type="ECO:0000259" key="12">
    <source>
        <dbReference type="PROSITE" id="PS50850"/>
    </source>
</evidence>
<feature type="transmembrane region" description="Helical" evidence="11">
    <location>
        <begin position="320"/>
        <end position="340"/>
    </location>
</feature>
<dbReference type="RefSeq" id="WP_245842959.1">
    <property type="nucleotide sequence ID" value="NZ_FZOS01000020.1"/>
</dbReference>
<dbReference type="GO" id="GO:0055056">
    <property type="term" value="F:D-glucose transmembrane transporter activity"/>
    <property type="evidence" value="ECO:0007669"/>
    <property type="project" value="InterPro"/>
</dbReference>
<dbReference type="PANTHER" id="PTHR43702">
    <property type="entry name" value="L-FUCOSE-PROTON SYMPORTER"/>
    <property type="match status" value="1"/>
</dbReference>
<evidence type="ECO:0000256" key="10">
    <source>
        <dbReference type="ARBA" id="ARBA00023136"/>
    </source>
</evidence>
<feature type="transmembrane region" description="Helical" evidence="11">
    <location>
        <begin position="404"/>
        <end position="424"/>
    </location>
</feature>
<evidence type="ECO:0000256" key="3">
    <source>
        <dbReference type="ARBA" id="ARBA00009120"/>
    </source>
</evidence>
<dbReference type="GO" id="GO:0005886">
    <property type="term" value="C:plasma membrane"/>
    <property type="evidence" value="ECO:0007669"/>
    <property type="project" value="UniProtKB-SubCell"/>
</dbReference>
<dbReference type="InterPro" id="IPR050375">
    <property type="entry name" value="MFS_TsgA-like"/>
</dbReference>
<dbReference type="InterPro" id="IPR011701">
    <property type="entry name" value="MFS"/>
</dbReference>
<feature type="transmembrane region" description="Helical" evidence="11">
    <location>
        <begin position="346"/>
        <end position="367"/>
    </location>
</feature>
<dbReference type="CDD" id="cd17394">
    <property type="entry name" value="MFS_FucP_like"/>
    <property type="match status" value="1"/>
</dbReference>
<dbReference type="Gene3D" id="1.20.1250.20">
    <property type="entry name" value="MFS general substrate transporter like domains"/>
    <property type="match status" value="2"/>
</dbReference>
<feature type="transmembrane region" description="Helical" evidence="11">
    <location>
        <begin position="206"/>
        <end position="226"/>
    </location>
</feature>
<organism evidence="13 14">
    <name type="scientific">Edaphosphingomonas laterariae</name>
    <dbReference type="NCBI Taxonomy" id="861865"/>
    <lineage>
        <taxon>Bacteria</taxon>
        <taxon>Pseudomonadati</taxon>
        <taxon>Pseudomonadota</taxon>
        <taxon>Alphaproteobacteria</taxon>
        <taxon>Sphingomonadales</taxon>
        <taxon>Rhizorhabdaceae</taxon>
        <taxon>Edaphosphingomonas</taxon>
    </lineage>
</organism>
<accession>A0A239HZ31</accession>
<dbReference type="SUPFAM" id="SSF103473">
    <property type="entry name" value="MFS general substrate transporter"/>
    <property type="match status" value="1"/>
</dbReference>
<keyword evidence="4" id="KW-0813">Transport</keyword>
<comment type="similarity">
    <text evidence="3">Belongs to the major facilitator superfamily. FHS transporter (TC 2.A.1.7) family.</text>
</comment>
<name>A0A239HZ31_9SPHN</name>
<protein>
    <submittedName>
        <fullName evidence="13">MFS transporter, FHS family, L-fucose permease</fullName>
    </submittedName>
</protein>
<evidence type="ECO:0000256" key="8">
    <source>
        <dbReference type="ARBA" id="ARBA00022692"/>
    </source>
</evidence>
<comment type="function">
    <text evidence="1">Intake of glucose and galactose.</text>
</comment>
<keyword evidence="10 11" id="KW-0472">Membrane</keyword>
<evidence type="ECO:0000256" key="5">
    <source>
        <dbReference type="ARBA" id="ARBA00022475"/>
    </source>
</evidence>
<dbReference type="NCBIfam" id="TIGR01272">
    <property type="entry name" value="gluP"/>
    <property type="match status" value="1"/>
</dbReference>
<keyword evidence="5" id="KW-1003">Cell membrane</keyword>
<feature type="transmembrane region" description="Helical" evidence="11">
    <location>
        <begin position="89"/>
        <end position="109"/>
    </location>
</feature>
<dbReference type="EMBL" id="FZOS01000020">
    <property type="protein sequence ID" value="SNS86736.1"/>
    <property type="molecule type" value="Genomic_DNA"/>
</dbReference>
<keyword evidence="8 11" id="KW-0812">Transmembrane</keyword>
<feature type="transmembrane region" description="Helical" evidence="11">
    <location>
        <begin position="157"/>
        <end position="178"/>
    </location>
</feature>
<feature type="transmembrane region" description="Helical" evidence="11">
    <location>
        <begin position="121"/>
        <end position="145"/>
    </location>
</feature>
<comment type="subcellular location">
    <subcellularLocation>
        <location evidence="2">Cell inner membrane</location>
        <topology evidence="2">Multi-pass membrane protein</topology>
    </subcellularLocation>
</comment>
<proteinExistence type="inferred from homology"/>
<feature type="transmembrane region" description="Helical" evidence="11">
    <location>
        <begin position="27"/>
        <end position="49"/>
    </location>
</feature>
<dbReference type="GO" id="GO:0005354">
    <property type="term" value="F:galactose transmembrane transporter activity"/>
    <property type="evidence" value="ECO:0007669"/>
    <property type="project" value="InterPro"/>
</dbReference>
<dbReference type="Pfam" id="PF07690">
    <property type="entry name" value="MFS_1"/>
    <property type="match status" value="1"/>
</dbReference>
<evidence type="ECO:0000256" key="4">
    <source>
        <dbReference type="ARBA" id="ARBA00022448"/>
    </source>
</evidence>
<feature type="domain" description="Major facilitator superfamily (MFS) profile" evidence="12">
    <location>
        <begin position="27"/>
        <end position="429"/>
    </location>
</feature>
<sequence>MVGGTGMNAGIEAPVGGAAGPGADRALFRLCLSLFFIWGFATVLIDILVPKLKSLFTLGYAEVMLTQFAFFIGYLVFSLPAGMIVRRFGYMRGIIAGLGIMAAGCLLFIPATRFGVFPGFLLALFVMASGVTTLQVAANAVIAIAGPAASSSSRLTLAQAFNSLGTTIGPIIGARLILSDDLVEVDAAAMSPAALTAQRIVEAEAVALPFIGIAVVLGLLMLVFWLRRDMLGRVAPVARGDRPGLALLRRPQLMLGVVAIFAYVGAEVSIGSLLANYLMEPSVFGATALQAGQLVSLYWGGAMIGRFVGAWTLARWRPGLVLAVHAAAAVLLAGASAFSWGLASAAAVLAIGLANSIMFPTIFTLGLRGLGDDTPGGSALLCLGIVGGALVPLVTGVVADAQGLAVALAVPVLCYLWVAFYGLYAARAKDAAGAGAN</sequence>
<keyword evidence="14" id="KW-1185">Reference proteome</keyword>
<evidence type="ECO:0000313" key="14">
    <source>
        <dbReference type="Proteomes" id="UP000198281"/>
    </source>
</evidence>
<keyword evidence="6" id="KW-0997">Cell inner membrane</keyword>
<keyword evidence="9 11" id="KW-1133">Transmembrane helix</keyword>
<dbReference type="Proteomes" id="UP000198281">
    <property type="component" value="Unassembled WGS sequence"/>
</dbReference>
<feature type="transmembrane region" description="Helical" evidence="11">
    <location>
        <begin position="379"/>
        <end position="398"/>
    </location>
</feature>
<evidence type="ECO:0000256" key="11">
    <source>
        <dbReference type="SAM" id="Phobius"/>
    </source>
</evidence>
<feature type="transmembrane region" description="Helical" evidence="11">
    <location>
        <begin position="253"/>
        <end position="275"/>
    </location>
</feature>
<evidence type="ECO:0000256" key="7">
    <source>
        <dbReference type="ARBA" id="ARBA00022597"/>
    </source>
</evidence>
<feature type="transmembrane region" description="Helical" evidence="11">
    <location>
        <begin position="55"/>
        <end position="77"/>
    </location>
</feature>
<feature type="transmembrane region" description="Helical" evidence="11">
    <location>
        <begin position="295"/>
        <end position="313"/>
    </location>
</feature>
<dbReference type="PANTHER" id="PTHR43702:SF3">
    <property type="entry name" value="PROTEIN TSGA"/>
    <property type="match status" value="1"/>
</dbReference>
<evidence type="ECO:0000256" key="1">
    <source>
        <dbReference type="ARBA" id="ARBA00003321"/>
    </source>
</evidence>
<keyword evidence="7" id="KW-0762">Sugar transport</keyword>
<dbReference type="InterPro" id="IPR036259">
    <property type="entry name" value="MFS_trans_sf"/>
</dbReference>
<evidence type="ECO:0000313" key="13">
    <source>
        <dbReference type="EMBL" id="SNS86736.1"/>
    </source>
</evidence>
<evidence type="ECO:0000256" key="2">
    <source>
        <dbReference type="ARBA" id="ARBA00004429"/>
    </source>
</evidence>
<dbReference type="AlphaFoldDB" id="A0A239HZ31"/>
<evidence type="ECO:0000256" key="6">
    <source>
        <dbReference type="ARBA" id="ARBA00022519"/>
    </source>
</evidence>
<dbReference type="PROSITE" id="PS50850">
    <property type="entry name" value="MFS"/>
    <property type="match status" value="1"/>
</dbReference>
<evidence type="ECO:0000256" key="9">
    <source>
        <dbReference type="ARBA" id="ARBA00022989"/>
    </source>
</evidence>